<keyword evidence="4" id="KW-1185">Reference proteome</keyword>
<dbReference type="PANTHER" id="PTHR12215">
    <property type="entry name" value="PHOSPHOPANTETHEINE TRANSFERASE"/>
    <property type="match status" value="1"/>
</dbReference>
<reference evidence="3 4" key="1">
    <citation type="submission" date="2024-03" db="EMBL/GenBank/DDBJ databases">
        <authorList>
            <person name="Brejova B."/>
        </authorList>
    </citation>
    <scope>NUCLEOTIDE SEQUENCE [LARGE SCALE GENOMIC DNA]</scope>
    <source>
        <strain evidence="3 4">CBS 14171</strain>
    </source>
</reference>
<protein>
    <recommendedName>
        <fullName evidence="1">holo-[acyl-carrier-protein] synthase</fullName>
        <ecNumber evidence="1">2.7.8.7</ecNumber>
    </recommendedName>
</protein>
<evidence type="ECO:0000256" key="2">
    <source>
        <dbReference type="ARBA" id="ARBA00022679"/>
    </source>
</evidence>
<dbReference type="SUPFAM" id="SSF56214">
    <property type="entry name" value="4'-phosphopantetheinyl transferase"/>
    <property type="match status" value="2"/>
</dbReference>
<organism evidence="3 4">
    <name type="scientific">Lodderomyces beijingensis</name>
    <dbReference type="NCBI Taxonomy" id="1775926"/>
    <lineage>
        <taxon>Eukaryota</taxon>
        <taxon>Fungi</taxon>
        <taxon>Dikarya</taxon>
        <taxon>Ascomycota</taxon>
        <taxon>Saccharomycotina</taxon>
        <taxon>Pichiomycetes</taxon>
        <taxon>Debaryomycetaceae</taxon>
        <taxon>Candida/Lodderomyces clade</taxon>
        <taxon>Lodderomyces</taxon>
    </lineage>
</organism>
<dbReference type="PANTHER" id="PTHR12215:SF10">
    <property type="entry name" value="L-AMINOADIPATE-SEMIALDEHYDE DEHYDROGENASE-PHOSPHOPANTETHEINYL TRANSFERASE"/>
    <property type="match status" value="1"/>
</dbReference>
<proteinExistence type="predicted"/>
<dbReference type="InterPro" id="IPR037143">
    <property type="entry name" value="4-PPantetheinyl_Trfase_dom_sf"/>
</dbReference>
<dbReference type="Proteomes" id="UP001497383">
    <property type="component" value="Chromosome 2"/>
</dbReference>
<evidence type="ECO:0000256" key="1">
    <source>
        <dbReference type="ARBA" id="ARBA00013172"/>
    </source>
</evidence>
<dbReference type="InterPro" id="IPR050559">
    <property type="entry name" value="P-Pant_transferase_sf"/>
</dbReference>
<dbReference type="RefSeq" id="XP_066828598.1">
    <property type="nucleotide sequence ID" value="XM_066971573.1"/>
</dbReference>
<name>A0ABP0ZGZ5_9ASCO</name>
<evidence type="ECO:0000313" key="3">
    <source>
        <dbReference type="EMBL" id="CAK9437282.1"/>
    </source>
</evidence>
<sequence length="303" mass="34634">MQHPSVLNHLTDSSVVIFTVKINRDLECFLQDDYNFETTLRLLNDLPAQAKIQSLASPPCKIKALVTHLFTRYVLNFLLQNPHFQEIVYRYTEYGKPMIAGLEFNSSSSNDIVAVAVTKRHPIGVDLSHRYQNVSDVNYMDQFRPIFHDDESVGSYFQFNLLWTLKEAFTKLLGCGLNVDLSHFCFSGMESFTEEEYSGGISDGISGERNLEVVSDCEWDRIDLNWCDAISINADRLFHDHSKYVENWKNEFYCYSSVLEPGSGEEATPTPSLPVIMSVITPFKVGELICYEVNMLKILSQYV</sequence>
<dbReference type="Gene3D" id="3.90.470.20">
    <property type="entry name" value="4'-phosphopantetheinyl transferase domain"/>
    <property type="match status" value="1"/>
</dbReference>
<dbReference type="EMBL" id="OZ022406">
    <property type="protein sequence ID" value="CAK9437282.1"/>
    <property type="molecule type" value="Genomic_DNA"/>
</dbReference>
<dbReference type="EC" id="2.7.8.7" evidence="1"/>
<accession>A0ABP0ZGZ5</accession>
<dbReference type="GeneID" id="92206856"/>
<keyword evidence="2" id="KW-0808">Transferase</keyword>
<evidence type="ECO:0000313" key="4">
    <source>
        <dbReference type="Proteomes" id="UP001497383"/>
    </source>
</evidence>
<gene>
    <name evidence="3" type="ORF">LODBEIA_P16600</name>
</gene>